<reference evidence="5 6" key="1">
    <citation type="submission" date="2020-11" db="EMBL/GenBank/DDBJ databases">
        <title>Genome seq and assembly of Sphingosinicella sp.</title>
        <authorList>
            <person name="Chhetri G."/>
        </authorList>
    </citation>
    <scope>NUCLEOTIDE SEQUENCE [LARGE SCALE GENOMIC DNA]</scope>
    <source>
        <strain evidence="5 6">UDD2</strain>
    </source>
</reference>
<dbReference type="GO" id="GO:0005737">
    <property type="term" value="C:cytoplasm"/>
    <property type="evidence" value="ECO:0007669"/>
    <property type="project" value="UniProtKB-SubCell"/>
</dbReference>
<comment type="catalytic activity">
    <reaction evidence="4">
        <text>N-terminal L-arginyl-[protein] + L-leucyl-tRNA(Leu) = N-terminal L-leucyl-L-arginyl-[protein] + tRNA(Leu) + H(+)</text>
        <dbReference type="Rhea" id="RHEA:50416"/>
        <dbReference type="Rhea" id="RHEA-COMP:9613"/>
        <dbReference type="Rhea" id="RHEA-COMP:9622"/>
        <dbReference type="Rhea" id="RHEA-COMP:12672"/>
        <dbReference type="Rhea" id="RHEA-COMP:12673"/>
        <dbReference type="ChEBI" id="CHEBI:15378"/>
        <dbReference type="ChEBI" id="CHEBI:64719"/>
        <dbReference type="ChEBI" id="CHEBI:78442"/>
        <dbReference type="ChEBI" id="CHEBI:78494"/>
        <dbReference type="ChEBI" id="CHEBI:133044"/>
        <dbReference type="EC" id="2.3.2.6"/>
    </reaction>
</comment>
<dbReference type="NCBIfam" id="TIGR00667">
    <property type="entry name" value="aat"/>
    <property type="match status" value="1"/>
</dbReference>
<dbReference type="EC" id="2.3.2.6" evidence="4"/>
<keyword evidence="3 4" id="KW-0012">Acyltransferase</keyword>
<comment type="catalytic activity">
    <reaction evidence="4">
        <text>N-terminal L-lysyl-[protein] + L-leucyl-tRNA(Leu) = N-terminal L-leucyl-L-lysyl-[protein] + tRNA(Leu) + H(+)</text>
        <dbReference type="Rhea" id="RHEA:12340"/>
        <dbReference type="Rhea" id="RHEA-COMP:9613"/>
        <dbReference type="Rhea" id="RHEA-COMP:9622"/>
        <dbReference type="Rhea" id="RHEA-COMP:12670"/>
        <dbReference type="Rhea" id="RHEA-COMP:12671"/>
        <dbReference type="ChEBI" id="CHEBI:15378"/>
        <dbReference type="ChEBI" id="CHEBI:65249"/>
        <dbReference type="ChEBI" id="CHEBI:78442"/>
        <dbReference type="ChEBI" id="CHEBI:78494"/>
        <dbReference type="ChEBI" id="CHEBI:133043"/>
        <dbReference type="EC" id="2.3.2.6"/>
    </reaction>
</comment>
<proteinExistence type="inferred from homology"/>
<evidence type="ECO:0000256" key="1">
    <source>
        <dbReference type="ARBA" id="ARBA00022490"/>
    </source>
</evidence>
<dbReference type="KEGG" id="sflv:IC614_00705"/>
<gene>
    <name evidence="4" type="primary">aat</name>
    <name evidence="5" type="ORF">IC614_00705</name>
</gene>
<protein>
    <recommendedName>
        <fullName evidence="4">Leucyl/phenylalanyl-tRNA--protein transferase</fullName>
        <ecNumber evidence="4">2.3.2.6</ecNumber>
    </recommendedName>
    <alternativeName>
        <fullName evidence="4">L/F-transferase</fullName>
    </alternativeName>
    <alternativeName>
        <fullName evidence="4">Leucyltransferase</fullName>
    </alternativeName>
    <alternativeName>
        <fullName evidence="4">Phenyalanyltransferase</fullName>
    </alternativeName>
</protein>
<name>A0A7T2GJT2_9SPHN</name>
<evidence type="ECO:0000256" key="2">
    <source>
        <dbReference type="ARBA" id="ARBA00022679"/>
    </source>
</evidence>
<organism evidence="5 6">
    <name type="scientific">Allosphingosinicella flava</name>
    <dbReference type="NCBI Taxonomy" id="2771430"/>
    <lineage>
        <taxon>Bacteria</taxon>
        <taxon>Pseudomonadati</taxon>
        <taxon>Pseudomonadota</taxon>
        <taxon>Alphaproteobacteria</taxon>
        <taxon>Sphingomonadales</taxon>
        <taxon>Sphingomonadaceae</taxon>
        <taxon>Allosphingosinicella</taxon>
    </lineage>
</organism>
<dbReference type="InterPro" id="IPR016181">
    <property type="entry name" value="Acyl_CoA_acyltransferase"/>
</dbReference>
<dbReference type="GO" id="GO:0030163">
    <property type="term" value="P:protein catabolic process"/>
    <property type="evidence" value="ECO:0007669"/>
    <property type="project" value="UniProtKB-UniRule"/>
</dbReference>
<dbReference type="AlphaFoldDB" id="A0A7T2GJT2"/>
<evidence type="ECO:0000256" key="4">
    <source>
        <dbReference type="HAMAP-Rule" id="MF_00688"/>
    </source>
</evidence>
<dbReference type="InterPro" id="IPR042203">
    <property type="entry name" value="Leu/Phe-tRNA_Trfase_C"/>
</dbReference>
<dbReference type="Pfam" id="PF03588">
    <property type="entry name" value="Leu_Phe_trans"/>
    <property type="match status" value="1"/>
</dbReference>
<dbReference type="HAMAP" id="MF_00688">
    <property type="entry name" value="Leu_Phe_trans"/>
    <property type="match status" value="1"/>
</dbReference>
<keyword evidence="6" id="KW-1185">Reference proteome</keyword>
<dbReference type="Gene3D" id="3.40.630.70">
    <property type="entry name" value="Leucyl/phenylalanyl-tRNA-protein transferase, C-terminal domain"/>
    <property type="match status" value="1"/>
</dbReference>
<keyword evidence="2 4" id="KW-0808">Transferase</keyword>
<keyword evidence="1 4" id="KW-0963">Cytoplasm</keyword>
<dbReference type="GO" id="GO:0008914">
    <property type="term" value="F:leucyl-tRNA--protein transferase activity"/>
    <property type="evidence" value="ECO:0007669"/>
    <property type="project" value="UniProtKB-UniRule"/>
</dbReference>
<dbReference type="InterPro" id="IPR004616">
    <property type="entry name" value="Leu/Phe-tRNA_Trfase"/>
</dbReference>
<comment type="function">
    <text evidence="4">Functions in the N-end rule pathway of protein degradation where it conjugates Leu, Phe and, less efficiently, Met from aminoacyl-tRNAs to the N-termini of proteins containing an N-terminal arginine or lysine.</text>
</comment>
<dbReference type="Proteomes" id="UP000594873">
    <property type="component" value="Chromosome"/>
</dbReference>
<comment type="similarity">
    <text evidence="4">Belongs to the L/F-transferase family.</text>
</comment>
<dbReference type="PANTHER" id="PTHR30098:SF2">
    <property type="entry name" value="LEUCYL_PHENYLALANYL-TRNA--PROTEIN TRANSFERASE"/>
    <property type="match status" value="1"/>
</dbReference>
<comment type="catalytic activity">
    <reaction evidence="4">
        <text>L-phenylalanyl-tRNA(Phe) + an N-terminal L-alpha-aminoacyl-[protein] = an N-terminal L-phenylalanyl-L-alpha-aminoacyl-[protein] + tRNA(Phe)</text>
        <dbReference type="Rhea" id="RHEA:43632"/>
        <dbReference type="Rhea" id="RHEA-COMP:9668"/>
        <dbReference type="Rhea" id="RHEA-COMP:9699"/>
        <dbReference type="Rhea" id="RHEA-COMP:10636"/>
        <dbReference type="Rhea" id="RHEA-COMP:10637"/>
        <dbReference type="ChEBI" id="CHEBI:78442"/>
        <dbReference type="ChEBI" id="CHEBI:78531"/>
        <dbReference type="ChEBI" id="CHEBI:78597"/>
        <dbReference type="ChEBI" id="CHEBI:83561"/>
        <dbReference type="EC" id="2.3.2.6"/>
    </reaction>
</comment>
<accession>A0A7T2GJT2</accession>
<evidence type="ECO:0000256" key="3">
    <source>
        <dbReference type="ARBA" id="ARBA00023315"/>
    </source>
</evidence>
<dbReference type="PANTHER" id="PTHR30098">
    <property type="entry name" value="LEUCYL/PHENYLALANYL-TRNA--PROTEIN TRANSFERASE"/>
    <property type="match status" value="1"/>
</dbReference>
<comment type="subcellular location">
    <subcellularLocation>
        <location evidence="4">Cytoplasm</location>
    </subcellularLocation>
</comment>
<evidence type="ECO:0000313" key="5">
    <source>
        <dbReference type="EMBL" id="QPQ55174.1"/>
    </source>
</evidence>
<dbReference type="SUPFAM" id="SSF55729">
    <property type="entry name" value="Acyl-CoA N-acyltransferases (Nat)"/>
    <property type="match status" value="1"/>
</dbReference>
<dbReference type="RefSeq" id="WP_200971849.1">
    <property type="nucleotide sequence ID" value="NZ_CP065592.1"/>
</dbReference>
<evidence type="ECO:0000313" key="6">
    <source>
        <dbReference type="Proteomes" id="UP000594873"/>
    </source>
</evidence>
<dbReference type="FunFam" id="3.40.630.70:FF:000001">
    <property type="entry name" value="Leucyl/phenylalanyl-tRNA--protein transferase"/>
    <property type="match status" value="1"/>
</dbReference>
<dbReference type="EMBL" id="CP065592">
    <property type="protein sequence ID" value="QPQ55174.1"/>
    <property type="molecule type" value="Genomic_DNA"/>
</dbReference>
<sequence length="239" mass="25461">MSLTPDLLLRAYAIGVFPMADSRDASEVYWVEPKKRAIIPLDTFRLSHSLRKTVRGGRFAVTSDAAFTDVVRLCAAREETWINPEIEESYAALFQAGHAHSIECWDDGALVGGLYGVSLGRAFFGESMFSLRTDASKVALAWLVARLKAGGFTLLDCQFMTDHLRSLGAVEISQKDYIGLLSAALSEGSEGGDVAGTGEGAASSGADFGALDRLLEEASRDGAAVPAGWVIAQLLGHTS</sequence>